<dbReference type="Proteomes" id="UP000321569">
    <property type="component" value="Unassembled WGS sequence"/>
</dbReference>
<protein>
    <submittedName>
        <fullName evidence="4">MFS transporter</fullName>
    </submittedName>
</protein>
<keyword evidence="3" id="KW-0472">Membrane</keyword>
<dbReference type="InterPro" id="IPR036259">
    <property type="entry name" value="MFS_trans_sf"/>
</dbReference>
<feature type="region of interest" description="Disordered" evidence="2">
    <location>
        <begin position="1"/>
        <end position="20"/>
    </location>
</feature>
<feature type="transmembrane region" description="Helical" evidence="3">
    <location>
        <begin position="128"/>
        <end position="151"/>
    </location>
</feature>
<dbReference type="GO" id="GO:0006814">
    <property type="term" value="P:sodium ion transport"/>
    <property type="evidence" value="ECO:0007669"/>
    <property type="project" value="InterPro"/>
</dbReference>
<feature type="transmembrane region" description="Helical" evidence="3">
    <location>
        <begin position="101"/>
        <end position="122"/>
    </location>
</feature>
<name>A0A512PN93_9LACO</name>
<evidence type="ECO:0000256" key="3">
    <source>
        <dbReference type="SAM" id="Phobius"/>
    </source>
</evidence>
<keyword evidence="3" id="KW-1133">Transmembrane helix</keyword>
<dbReference type="RefSeq" id="WP_225427301.1">
    <property type="nucleotide sequence ID" value="NZ_BKAM01000027.1"/>
</dbReference>
<feature type="transmembrane region" description="Helical" evidence="3">
    <location>
        <begin position="284"/>
        <end position="305"/>
    </location>
</feature>
<accession>A0A512PN93</accession>
<feature type="transmembrane region" description="Helical" evidence="3">
    <location>
        <begin position="199"/>
        <end position="220"/>
    </location>
</feature>
<dbReference type="InterPro" id="IPR039672">
    <property type="entry name" value="MFS_2"/>
</dbReference>
<dbReference type="CDD" id="cd17332">
    <property type="entry name" value="MFS_MelB_like"/>
    <property type="match status" value="1"/>
</dbReference>
<dbReference type="AlphaFoldDB" id="A0A512PN93"/>
<dbReference type="PANTHER" id="PTHR11328:SF24">
    <property type="entry name" value="MAJOR FACILITATOR SUPERFAMILY (MFS) PROFILE DOMAIN-CONTAINING PROTEIN"/>
    <property type="match status" value="1"/>
</dbReference>
<reference evidence="4 5" key="1">
    <citation type="submission" date="2019-07" db="EMBL/GenBank/DDBJ databases">
        <title>Whole genome shotgun sequence of Lactobacillus rapi NBRC 109618.</title>
        <authorList>
            <person name="Hosoyama A."/>
            <person name="Uohara A."/>
            <person name="Ohji S."/>
            <person name="Ichikawa N."/>
        </authorList>
    </citation>
    <scope>NUCLEOTIDE SEQUENCE [LARGE SCALE GENOMIC DNA]</scope>
    <source>
        <strain evidence="4 5">NBRC 109618</strain>
    </source>
</reference>
<feature type="transmembrane region" description="Helical" evidence="3">
    <location>
        <begin position="385"/>
        <end position="407"/>
    </location>
</feature>
<keyword evidence="1" id="KW-0813">Transport</keyword>
<dbReference type="NCBIfam" id="TIGR00792">
    <property type="entry name" value="gph"/>
    <property type="match status" value="1"/>
</dbReference>
<feature type="transmembrane region" description="Helical" evidence="3">
    <location>
        <begin position="427"/>
        <end position="446"/>
    </location>
</feature>
<dbReference type="Pfam" id="PF13347">
    <property type="entry name" value="MFS_2"/>
    <property type="match status" value="1"/>
</dbReference>
<sequence length="467" mass="51479">MKSENDLSVSELSTDTQPDEHLEKLSNKERVSYGVSDFACNIANGMVGTYLMYYYTDVFLVAAGAIGTLFFVARIVDAVCGPAWGILIDHTHTRWGKSRPFFLWFSIPYGIFFILAFSSVPLDSMGKLIWAYVTYIAIDVLYLGINIPITSILPSLTSNPQERVRLSTVRQVLATTGATLISVMVLPMVALLGRGNNQLGFFLTAVIIGVLTSCLLLVTFKNTRERVHPKNDHKLPLSESIKALKGNWPWMIISLMYFFFWIGMQTKLQVTVYFFKYNMHDAGLASVMLGLQAISLVVIVFTPFLTAHFGKKGTMSIGLGLCVISQAILGIGAHYLSVPILAAATILGYFGNGFFAGLLPVMLADTVDYGEWKSGVRAEGLVTSFSGIASNFGMGVGGAVTGFLLSMNGYIANHQQTPQALKAIEMNYIWVPLIGFGIGLILMYFYQFDKMQPKIEADLMARRLKEE</sequence>
<feature type="compositionally biased region" description="Polar residues" evidence="2">
    <location>
        <begin position="1"/>
        <end position="16"/>
    </location>
</feature>
<keyword evidence="1" id="KW-0762">Sugar transport</keyword>
<organism evidence="4 5">
    <name type="scientific">Lentilactobacillus rapi</name>
    <dbReference type="NCBI Taxonomy" id="481723"/>
    <lineage>
        <taxon>Bacteria</taxon>
        <taxon>Bacillati</taxon>
        <taxon>Bacillota</taxon>
        <taxon>Bacilli</taxon>
        <taxon>Lactobacillales</taxon>
        <taxon>Lactobacillaceae</taxon>
        <taxon>Lentilactobacillus</taxon>
    </lineage>
</organism>
<comment type="caution">
    <text evidence="4">The sequence shown here is derived from an EMBL/GenBank/DDBJ whole genome shotgun (WGS) entry which is preliminary data.</text>
</comment>
<dbReference type="SUPFAM" id="SSF103473">
    <property type="entry name" value="MFS general substrate transporter"/>
    <property type="match status" value="1"/>
</dbReference>
<proteinExistence type="predicted"/>
<feature type="transmembrane region" description="Helical" evidence="3">
    <location>
        <begin position="58"/>
        <end position="80"/>
    </location>
</feature>
<evidence type="ECO:0000256" key="1">
    <source>
        <dbReference type="ARBA" id="ARBA00022597"/>
    </source>
</evidence>
<feature type="transmembrane region" description="Helical" evidence="3">
    <location>
        <begin position="317"/>
        <end position="336"/>
    </location>
</feature>
<dbReference type="PANTHER" id="PTHR11328">
    <property type="entry name" value="MAJOR FACILITATOR SUPERFAMILY DOMAIN-CONTAINING PROTEIN"/>
    <property type="match status" value="1"/>
</dbReference>
<feature type="transmembrane region" description="Helical" evidence="3">
    <location>
        <begin position="342"/>
        <end position="364"/>
    </location>
</feature>
<dbReference type="STRING" id="1423795.FD12_GL000129"/>
<dbReference type="InterPro" id="IPR001927">
    <property type="entry name" value="Na/Gal_symport"/>
</dbReference>
<feature type="transmembrane region" description="Helical" evidence="3">
    <location>
        <begin position="172"/>
        <end position="193"/>
    </location>
</feature>
<dbReference type="GO" id="GO:0008643">
    <property type="term" value="P:carbohydrate transport"/>
    <property type="evidence" value="ECO:0007669"/>
    <property type="project" value="InterPro"/>
</dbReference>
<evidence type="ECO:0000313" key="5">
    <source>
        <dbReference type="Proteomes" id="UP000321569"/>
    </source>
</evidence>
<feature type="transmembrane region" description="Helical" evidence="3">
    <location>
        <begin position="247"/>
        <end position="264"/>
    </location>
</feature>
<dbReference type="EMBL" id="BKAM01000027">
    <property type="protein sequence ID" value="GEP72664.1"/>
    <property type="molecule type" value="Genomic_DNA"/>
</dbReference>
<dbReference type="GO" id="GO:0015293">
    <property type="term" value="F:symporter activity"/>
    <property type="evidence" value="ECO:0007669"/>
    <property type="project" value="InterPro"/>
</dbReference>
<gene>
    <name evidence="4" type="ORF">LRA02_15320</name>
</gene>
<evidence type="ECO:0000313" key="4">
    <source>
        <dbReference type="EMBL" id="GEP72664.1"/>
    </source>
</evidence>
<dbReference type="GO" id="GO:0005886">
    <property type="term" value="C:plasma membrane"/>
    <property type="evidence" value="ECO:0007669"/>
    <property type="project" value="TreeGrafter"/>
</dbReference>
<keyword evidence="3" id="KW-0812">Transmembrane</keyword>
<dbReference type="Gene3D" id="1.20.1250.20">
    <property type="entry name" value="MFS general substrate transporter like domains"/>
    <property type="match status" value="2"/>
</dbReference>
<evidence type="ECO:0000256" key="2">
    <source>
        <dbReference type="SAM" id="MobiDB-lite"/>
    </source>
</evidence>